<dbReference type="GO" id="GO:0016020">
    <property type="term" value="C:membrane"/>
    <property type="evidence" value="ECO:0007669"/>
    <property type="project" value="TreeGrafter"/>
</dbReference>
<dbReference type="EMBL" id="MVBN01000009">
    <property type="protein sequence ID" value="OOK66903.1"/>
    <property type="molecule type" value="Genomic_DNA"/>
</dbReference>
<sequence length="1018" mass="111615">MSSPPGGRIEELLERCGRFFTPGKFSDDLRTVTRQGGRDGDVFYRDRWSHDKVVRSTHGVNCTGSCSWKIYVKDGIITWENQETDYPSVGPDRPEYEPRGCPRGAAFSWYTYSPTRVRHPYARGVLVEMYREAKARLTDPVLAWADVVSDPDRRRRYQRARGKGGLVRVTWAEATEMIAAAHVHTIKTYGPDRIAGFSPIPAMSMVSHAAGSRFVELIGGAMTSFYDWYADLPVAAPQVFGDQTDVPESGDWWDAAYLMMWGSNVPVTRTPDAHWMAEVRYRGTKVVTVSPDYADNTKFADEWLPCAAGTDGALAMAMGHVMLSECFVRQRVPFFVDYVRRFTDLPFLVKLESRGDDVVPGKVLTAADLGHDIENAAFKPVLLDGATDRAAVPHGSLGFRYGDDGVGKWNLDLGDIVPALTVAHRSAGETARIILPCFDTDDGRGETMIRGVPVRRIGENLTCTVFDLMLAQYGVARPGLPGDWPTGYDDATYPYTPAWQEPITGVPAGKVIRVAREFARSAEESGGRSMIIMGAGICQWFHGDATYRAVLALLLLTGSMGRNGGGWAHYVGQEKCRPVTGWATMAMATDWSRPPRQMAGTSYWYVHTDQWRYDGYRADALASPVGRGRFARKHTMDVLAAAVAMGWTPFYPQFNRSSLDVADEARAAGRDIADYVAEQLATGALKPALADPDDPANWPRVLNVWRANLLGSSSKGNEYFLAHLLGTTSNLQAAPAPEALRPNDIVWRDDIGEGKLDLLMSIDFRMTSTTLLSDVVLPAATWYEKADLSSTDMHPFVHAFSPAIDPPWETRSDYQAFGAIATVFSALAAKHLGTRTDVVLGALQHDTPGAMAYPSGTEYDWRTTGELPKAGKTMGTIAVVERDYAAIADKWAALGPLTERLGLTTKGITVWPDREVDELAAKFGVLNSGPAAGRPAITTAEHMADVILALSGTSNGRLAVEGFHQLERRTGRRLAHLAEGSEERRITYADTQARPVPVITSRSGPEARPAAAGTRRSR</sequence>
<evidence type="ECO:0000313" key="8">
    <source>
        <dbReference type="Proteomes" id="UP000188532"/>
    </source>
</evidence>
<dbReference type="GO" id="GO:0008940">
    <property type="term" value="F:nitrate reductase activity"/>
    <property type="evidence" value="ECO:0007669"/>
    <property type="project" value="InterPro"/>
</dbReference>
<evidence type="ECO:0000256" key="3">
    <source>
        <dbReference type="ARBA" id="ARBA00023004"/>
    </source>
</evidence>
<evidence type="ECO:0000256" key="5">
    <source>
        <dbReference type="SAM" id="MobiDB-lite"/>
    </source>
</evidence>
<evidence type="ECO:0000256" key="1">
    <source>
        <dbReference type="ARBA" id="ARBA00022485"/>
    </source>
</evidence>
<dbReference type="InterPro" id="IPR027467">
    <property type="entry name" value="MopterinOxRdtase_cofactor_BS"/>
</dbReference>
<feature type="region of interest" description="Disordered" evidence="5">
    <location>
        <begin position="996"/>
        <end position="1018"/>
    </location>
</feature>
<protein>
    <submittedName>
        <fullName evidence="7">Nitrate reductase, alpha subunit</fullName>
        <ecNumber evidence="7">1.7.99.4</ecNumber>
    </submittedName>
</protein>
<evidence type="ECO:0000256" key="2">
    <source>
        <dbReference type="ARBA" id="ARBA00022723"/>
    </source>
</evidence>
<gene>
    <name evidence="7" type="ORF">BZL29_7168</name>
</gene>
<organism evidence="7 8">
    <name type="scientific">Mycobacterium kansasii</name>
    <dbReference type="NCBI Taxonomy" id="1768"/>
    <lineage>
        <taxon>Bacteria</taxon>
        <taxon>Bacillati</taxon>
        <taxon>Actinomycetota</taxon>
        <taxon>Actinomycetes</taxon>
        <taxon>Mycobacteriales</taxon>
        <taxon>Mycobacteriaceae</taxon>
        <taxon>Mycobacterium</taxon>
    </lineage>
</organism>
<dbReference type="PROSITE" id="PS00551">
    <property type="entry name" value="MOLYBDOPTERIN_PROK_1"/>
    <property type="match status" value="1"/>
</dbReference>
<proteinExistence type="predicted"/>
<dbReference type="GO" id="GO:0046872">
    <property type="term" value="F:metal ion binding"/>
    <property type="evidence" value="ECO:0007669"/>
    <property type="project" value="UniProtKB-KW"/>
</dbReference>
<dbReference type="PANTHER" id="PTHR43105:SF2">
    <property type="entry name" value="RESPIRATORY NITRATE REDUCTASE 2 ALPHA CHAIN"/>
    <property type="match status" value="1"/>
</dbReference>
<dbReference type="SUPFAM" id="SSF53706">
    <property type="entry name" value="Formate dehydrogenase/DMSO reductase, domains 1-3"/>
    <property type="match status" value="1"/>
</dbReference>
<dbReference type="InterPro" id="IPR006656">
    <property type="entry name" value="Mopterin_OxRdtase"/>
</dbReference>
<dbReference type="Pfam" id="PF00384">
    <property type="entry name" value="Molybdopterin"/>
    <property type="match status" value="1"/>
</dbReference>
<dbReference type="GO" id="GO:0051539">
    <property type="term" value="F:4 iron, 4 sulfur cluster binding"/>
    <property type="evidence" value="ECO:0007669"/>
    <property type="project" value="UniProtKB-KW"/>
</dbReference>
<dbReference type="SMART" id="SM00926">
    <property type="entry name" value="Molybdop_Fe4S4"/>
    <property type="match status" value="1"/>
</dbReference>
<dbReference type="Proteomes" id="UP000188532">
    <property type="component" value="Unassembled WGS sequence"/>
</dbReference>
<dbReference type="GO" id="GO:0009325">
    <property type="term" value="C:nitrate reductase complex"/>
    <property type="evidence" value="ECO:0007669"/>
    <property type="project" value="InterPro"/>
</dbReference>
<accession>A0A1V3WIU4</accession>
<dbReference type="PROSITE" id="PS51669">
    <property type="entry name" value="4FE4S_MOW_BIS_MGD"/>
    <property type="match status" value="1"/>
</dbReference>
<dbReference type="STRING" id="1768.B1T50_19285"/>
<reference evidence="7 8" key="1">
    <citation type="submission" date="2017-02" db="EMBL/GenBank/DDBJ databases">
        <title>Complete genome sequences of Mycobacterium kansasii strains isolated from rhesus macaques.</title>
        <authorList>
            <person name="Panda A."/>
            <person name="Nagaraj S."/>
            <person name="Zhao X."/>
            <person name="Tettelin H."/>
            <person name="Detolla L.J."/>
        </authorList>
    </citation>
    <scope>NUCLEOTIDE SEQUENCE [LARGE SCALE GENOMIC DNA]</scope>
    <source>
        <strain evidence="7 8">11-3469</strain>
    </source>
</reference>
<dbReference type="PANTHER" id="PTHR43105">
    <property type="entry name" value="RESPIRATORY NITRATE REDUCTASE"/>
    <property type="match status" value="1"/>
</dbReference>
<evidence type="ECO:0000259" key="6">
    <source>
        <dbReference type="PROSITE" id="PS51669"/>
    </source>
</evidence>
<dbReference type="InterPro" id="IPR006655">
    <property type="entry name" value="Mopterin_OxRdtase_prok_CS"/>
</dbReference>
<dbReference type="CDD" id="cd02750">
    <property type="entry name" value="MopB_Nitrate-R-NarG-like"/>
    <property type="match status" value="1"/>
</dbReference>
<dbReference type="InterPro" id="IPR006963">
    <property type="entry name" value="Mopterin_OxRdtase_4Fe-4S_dom"/>
</dbReference>
<feature type="domain" description="4Fe-4S Mo/W bis-MGD-type" evidence="6">
    <location>
        <begin position="51"/>
        <end position="115"/>
    </location>
</feature>
<evidence type="ECO:0000256" key="4">
    <source>
        <dbReference type="ARBA" id="ARBA00023014"/>
    </source>
</evidence>
<dbReference type="PROSITE" id="PS00490">
    <property type="entry name" value="MOLYBDOPTERIN_PROK_2"/>
    <property type="match status" value="1"/>
</dbReference>
<dbReference type="GO" id="GO:0042126">
    <property type="term" value="P:nitrate metabolic process"/>
    <property type="evidence" value="ECO:0007669"/>
    <property type="project" value="InterPro"/>
</dbReference>
<keyword evidence="2" id="KW-0479">Metal-binding</keyword>
<keyword evidence="3" id="KW-0408">Iron</keyword>
<name>A0A1V3WIU4_MYCKA</name>
<dbReference type="EC" id="1.7.99.4" evidence="7"/>
<evidence type="ECO:0000313" key="7">
    <source>
        <dbReference type="EMBL" id="OOK66903.1"/>
    </source>
</evidence>
<dbReference type="InterPro" id="IPR050123">
    <property type="entry name" value="Prok_molybdopt-oxidoreductase"/>
</dbReference>
<dbReference type="Gene3D" id="3.40.50.12440">
    <property type="match status" value="1"/>
</dbReference>
<dbReference type="NCBIfam" id="TIGR01580">
    <property type="entry name" value="narG"/>
    <property type="match status" value="1"/>
</dbReference>
<dbReference type="AlphaFoldDB" id="A0A1V3WIU4"/>
<keyword evidence="4" id="KW-0411">Iron-sulfur</keyword>
<dbReference type="InterPro" id="IPR006468">
    <property type="entry name" value="NarG"/>
</dbReference>
<keyword evidence="7" id="KW-0560">Oxidoreductase</keyword>
<comment type="caution">
    <text evidence="7">The sequence shown here is derived from an EMBL/GenBank/DDBJ whole genome shotgun (WGS) entry which is preliminary data.</text>
</comment>
<keyword evidence="1" id="KW-0004">4Fe-4S</keyword>